<protein>
    <submittedName>
        <fullName evidence="7">Uncharacterized protein LOC108676723</fullName>
    </submittedName>
</protein>
<keyword evidence="4" id="KW-1133">Transmembrane helix</keyword>
<evidence type="ECO:0000259" key="5">
    <source>
        <dbReference type="Pfam" id="PF00135"/>
    </source>
</evidence>
<keyword evidence="6" id="KW-1185">Reference proteome</keyword>
<dbReference type="Gene3D" id="3.40.50.1820">
    <property type="entry name" value="alpha/beta hydrolase"/>
    <property type="match status" value="1"/>
</dbReference>
<sequence>TAQIIRYDPLYYVYVYAQHGADNQRLGSKFASELDLMFGAPFSDVTTPPTSSRSYHNSPGPYSNSPESYADKPGSYGTSRQHLSRPEFGFQFEDSVPSVVWVSTSNYTRNDAHVSEILMKLWSTFARSGTPNGQESSQPNFSYPERSRFKNLTWQKYDPVYENYLEISSRPRMRDHYRAHQVALWNWLLPELQLTSDALHDEEARSWHHSDDPDYFVGPVRPLDPYRFLKATPASFTSPLPMLPNPRNEFLGPNISATHGVGVSRANISTSGQDSERNPLLDYTTALTLTVAIGLSLLVLNVMLFAALLYRRERSQMGSKITYDSVSVQPLCTVDSGIRGAPGTTQGSITPPGKEVLVATTCTADIQVTELRTFPTPPDIGDRNTEVTSYTAGPGKRNGCSALSTSQFIPPPPLQATSTASQHALTDSDINSSLGTSVVMGTPGPPCTAGGLCSLSPGHQVTQFPTTSVSYCPPPQYCNEFPVSQYSPNTYNGSSSCQFSNPNQFPSPTNCGGGNLSLQRNSGTSAPQRSATLNRSGGPNSVCLVNSRKPKPPRRDSSSSSVNAGSTFATLPRQSSLDSSSHIIA</sequence>
<reference evidence="7" key="1">
    <citation type="submission" date="2025-08" db="UniProtKB">
        <authorList>
            <consortium name="RefSeq"/>
        </authorList>
    </citation>
    <scope>IDENTIFICATION</scope>
    <source>
        <tissue evidence="7">Whole organism</tissue>
    </source>
</reference>
<dbReference type="InterPro" id="IPR029058">
    <property type="entry name" value="AB_hydrolase_fold"/>
</dbReference>
<dbReference type="InterPro" id="IPR051093">
    <property type="entry name" value="Neuroligin/BSAL"/>
</dbReference>
<dbReference type="OrthoDB" id="3200163at2759"/>
<name>A0A8B7P2U2_HYAAZ</name>
<dbReference type="AlphaFoldDB" id="A0A8B7P2U2"/>
<dbReference type="PANTHER" id="PTHR43903">
    <property type="entry name" value="NEUROLIGIN"/>
    <property type="match status" value="1"/>
</dbReference>
<accession>A0A8B7P2U2</accession>
<evidence type="ECO:0000256" key="3">
    <source>
        <dbReference type="SAM" id="MobiDB-lite"/>
    </source>
</evidence>
<keyword evidence="2" id="KW-0325">Glycoprotein</keyword>
<proteinExistence type="inferred from homology"/>
<feature type="compositionally biased region" description="Polar residues" evidence="3">
    <location>
        <begin position="46"/>
        <end position="67"/>
    </location>
</feature>
<evidence type="ECO:0000313" key="7">
    <source>
        <dbReference type="RefSeq" id="XP_018020342.1"/>
    </source>
</evidence>
<evidence type="ECO:0000256" key="2">
    <source>
        <dbReference type="ARBA" id="ARBA00023180"/>
    </source>
</evidence>
<gene>
    <name evidence="7" type="primary">LOC108676723</name>
</gene>
<dbReference type="SUPFAM" id="SSF53474">
    <property type="entry name" value="alpha/beta-Hydrolases"/>
    <property type="match status" value="1"/>
</dbReference>
<dbReference type="Proteomes" id="UP000694843">
    <property type="component" value="Unplaced"/>
</dbReference>
<feature type="region of interest" description="Disordered" evidence="3">
    <location>
        <begin position="508"/>
        <end position="585"/>
    </location>
</feature>
<keyword evidence="4" id="KW-0472">Membrane</keyword>
<dbReference type="Pfam" id="PF00135">
    <property type="entry name" value="COesterase"/>
    <property type="match status" value="1"/>
</dbReference>
<dbReference type="GeneID" id="108676723"/>
<evidence type="ECO:0000256" key="1">
    <source>
        <dbReference type="ARBA" id="ARBA00005964"/>
    </source>
</evidence>
<feature type="region of interest" description="Disordered" evidence="3">
    <location>
        <begin position="46"/>
        <end position="81"/>
    </location>
</feature>
<comment type="similarity">
    <text evidence="1">Belongs to the type-B carboxylesterase/lipase family.</text>
</comment>
<evidence type="ECO:0000313" key="6">
    <source>
        <dbReference type="Proteomes" id="UP000694843"/>
    </source>
</evidence>
<feature type="compositionally biased region" description="Polar residues" evidence="3">
    <location>
        <begin position="508"/>
        <end position="539"/>
    </location>
</feature>
<organism evidence="6 7">
    <name type="scientific">Hyalella azteca</name>
    <name type="common">Amphipod</name>
    <dbReference type="NCBI Taxonomy" id="294128"/>
    <lineage>
        <taxon>Eukaryota</taxon>
        <taxon>Metazoa</taxon>
        <taxon>Ecdysozoa</taxon>
        <taxon>Arthropoda</taxon>
        <taxon>Crustacea</taxon>
        <taxon>Multicrustacea</taxon>
        <taxon>Malacostraca</taxon>
        <taxon>Eumalacostraca</taxon>
        <taxon>Peracarida</taxon>
        <taxon>Amphipoda</taxon>
        <taxon>Senticaudata</taxon>
        <taxon>Talitrida</taxon>
        <taxon>Talitroidea</taxon>
        <taxon>Hyalellidae</taxon>
        <taxon>Hyalella</taxon>
    </lineage>
</organism>
<feature type="domain" description="Carboxylesterase type B" evidence="5">
    <location>
        <begin position="100"/>
        <end position="185"/>
    </location>
</feature>
<dbReference type="InterPro" id="IPR002018">
    <property type="entry name" value="CarbesteraseB"/>
</dbReference>
<evidence type="ECO:0000256" key="4">
    <source>
        <dbReference type="SAM" id="Phobius"/>
    </source>
</evidence>
<dbReference type="RefSeq" id="XP_018020342.1">
    <property type="nucleotide sequence ID" value="XM_018164853.1"/>
</dbReference>
<keyword evidence="4" id="KW-0812">Transmembrane</keyword>
<dbReference type="KEGG" id="hazt:108676723"/>
<feature type="compositionally biased region" description="Polar residues" evidence="3">
    <location>
        <begin position="562"/>
        <end position="585"/>
    </location>
</feature>
<feature type="non-terminal residue" evidence="7">
    <location>
        <position position="1"/>
    </location>
</feature>
<feature type="transmembrane region" description="Helical" evidence="4">
    <location>
        <begin position="286"/>
        <end position="310"/>
    </location>
</feature>